<dbReference type="EMBL" id="JARYMX010000003">
    <property type="protein sequence ID" value="KAJ9558371.1"/>
    <property type="molecule type" value="Genomic_DNA"/>
</dbReference>
<dbReference type="AlphaFoldDB" id="A0AA38TN14"/>
<dbReference type="GO" id="GO:0006284">
    <property type="term" value="P:base-excision repair"/>
    <property type="evidence" value="ECO:0007669"/>
    <property type="project" value="TreeGrafter"/>
</dbReference>
<comment type="cofactor">
    <cofactor evidence="1">
        <name>Mg(2+)</name>
        <dbReference type="ChEBI" id="CHEBI:18420"/>
    </cofactor>
</comment>
<evidence type="ECO:0000259" key="6">
    <source>
        <dbReference type="Pfam" id="PF03372"/>
    </source>
</evidence>
<evidence type="ECO:0000256" key="5">
    <source>
        <dbReference type="ARBA" id="ARBA00022842"/>
    </source>
</evidence>
<dbReference type="PANTHER" id="PTHR22748:SF11">
    <property type="entry name" value="OS07G0184032 PROTEIN"/>
    <property type="match status" value="1"/>
</dbReference>
<dbReference type="InterPro" id="IPR036691">
    <property type="entry name" value="Endo/exonu/phosph_ase_sf"/>
</dbReference>
<dbReference type="InterPro" id="IPR005135">
    <property type="entry name" value="Endo/exonuclease/phosphatase"/>
</dbReference>
<keyword evidence="4" id="KW-0378">Hydrolase</keyword>
<keyword evidence="3" id="KW-0479">Metal-binding</keyword>
<sequence length="368" mass="43004">MKIISVNIRGLGAPHKKAWIKEICKVHKPYMLGIQETKTKEVTLQQSYNLWGLADGDFAFVEASGNSGGILTMWNKNTFTCEFLVKEEKFLALIGNWNKIEGLVGCVNIYSPCDVKERTKLWSKLDILCAKKEVKWIFFGDFNEVRSSSERNNFTRVSDDGTKFSKLDRFLISYEAGKPWNKLAAKVLERKWSNHAPIILSDHSKDFRPTPFKFYNAWLKDKTIEEEKRVGDRGEFIETGLYLSRQTQKSQRINQSLEKANWGEIDKEVMKAKEEVKCWEAKTVSMSALKEEDRVNWISARRKWLDLEEKNLDLLRQKAKIKWIKDGDENTKLFHFASKLRERRNCIHGLNIEGDWVEELEVIKKHIF</sequence>
<dbReference type="GO" id="GO:0008311">
    <property type="term" value="F:double-stranded DNA 3'-5' DNA exonuclease activity"/>
    <property type="evidence" value="ECO:0007669"/>
    <property type="project" value="TreeGrafter"/>
</dbReference>
<dbReference type="Proteomes" id="UP001172457">
    <property type="component" value="Chromosome 3"/>
</dbReference>
<dbReference type="InterPro" id="IPR004808">
    <property type="entry name" value="AP_endonuc_1"/>
</dbReference>
<dbReference type="Gene3D" id="3.60.10.10">
    <property type="entry name" value="Endonuclease/exonuclease/phosphatase"/>
    <property type="match status" value="1"/>
</dbReference>
<accession>A0AA38TN14</accession>
<keyword evidence="8" id="KW-1185">Reference proteome</keyword>
<evidence type="ECO:0000313" key="7">
    <source>
        <dbReference type="EMBL" id="KAJ9558371.1"/>
    </source>
</evidence>
<reference evidence="7" key="1">
    <citation type="submission" date="2023-03" db="EMBL/GenBank/DDBJ databases">
        <title>Chromosome-scale reference genome and RAD-based genetic map of yellow starthistle (Centaurea solstitialis) reveal putative structural variation and QTLs associated with invader traits.</title>
        <authorList>
            <person name="Reatini B."/>
            <person name="Cang F.A."/>
            <person name="Jiang Q."/>
            <person name="Mckibben M.T.W."/>
            <person name="Barker M.S."/>
            <person name="Rieseberg L.H."/>
            <person name="Dlugosch K.M."/>
        </authorList>
    </citation>
    <scope>NUCLEOTIDE SEQUENCE</scope>
    <source>
        <strain evidence="7">CAN-66</strain>
        <tissue evidence="7">Leaf</tissue>
    </source>
</reference>
<dbReference type="GO" id="GO:0005634">
    <property type="term" value="C:nucleus"/>
    <property type="evidence" value="ECO:0007669"/>
    <property type="project" value="TreeGrafter"/>
</dbReference>
<gene>
    <name evidence="7" type="ORF">OSB04_012985</name>
</gene>
<proteinExistence type="inferred from homology"/>
<dbReference type="GO" id="GO:0008081">
    <property type="term" value="F:phosphoric diester hydrolase activity"/>
    <property type="evidence" value="ECO:0007669"/>
    <property type="project" value="TreeGrafter"/>
</dbReference>
<dbReference type="GO" id="GO:0046872">
    <property type="term" value="F:metal ion binding"/>
    <property type="evidence" value="ECO:0007669"/>
    <property type="project" value="UniProtKB-KW"/>
</dbReference>
<dbReference type="Pfam" id="PF03372">
    <property type="entry name" value="Exo_endo_phos"/>
    <property type="match status" value="1"/>
</dbReference>
<dbReference type="GO" id="GO:0003906">
    <property type="term" value="F:DNA-(apurinic or apyrimidinic site) endonuclease activity"/>
    <property type="evidence" value="ECO:0007669"/>
    <property type="project" value="TreeGrafter"/>
</dbReference>
<dbReference type="SUPFAM" id="SSF56219">
    <property type="entry name" value="DNase I-like"/>
    <property type="match status" value="1"/>
</dbReference>
<evidence type="ECO:0000256" key="1">
    <source>
        <dbReference type="ARBA" id="ARBA00001946"/>
    </source>
</evidence>
<comment type="similarity">
    <text evidence="2">Belongs to the DNA repair enzymes AP/ExoA family.</text>
</comment>
<protein>
    <recommendedName>
        <fullName evidence="6">Endonuclease/exonuclease/phosphatase domain-containing protein</fullName>
    </recommendedName>
</protein>
<evidence type="ECO:0000256" key="4">
    <source>
        <dbReference type="ARBA" id="ARBA00022801"/>
    </source>
</evidence>
<evidence type="ECO:0000256" key="2">
    <source>
        <dbReference type="ARBA" id="ARBA00007092"/>
    </source>
</evidence>
<comment type="caution">
    <text evidence="7">The sequence shown here is derived from an EMBL/GenBank/DDBJ whole genome shotgun (WGS) entry which is preliminary data.</text>
</comment>
<organism evidence="7 8">
    <name type="scientific">Centaurea solstitialis</name>
    <name type="common">yellow star-thistle</name>
    <dbReference type="NCBI Taxonomy" id="347529"/>
    <lineage>
        <taxon>Eukaryota</taxon>
        <taxon>Viridiplantae</taxon>
        <taxon>Streptophyta</taxon>
        <taxon>Embryophyta</taxon>
        <taxon>Tracheophyta</taxon>
        <taxon>Spermatophyta</taxon>
        <taxon>Magnoliopsida</taxon>
        <taxon>eudicotyledons</taxon>
        <taxon>Gunneridae</taxon>
        <taxon>Pentapetalae</taxon>
        <taxon>asterids</taxon>
        <taxon>campanulids</taxon>
        <taxon>Asterales</taxon>
        <taxon>Asteraceae</taxon>
        <taxon>Carduoideae</taxon>
        <taxon>Cardueae</taxon>
        <taxon>Centaureinae</taxon>
        <taxon>Centaurea</taxon>
    </lineage>
</organism>
<keyword evidence="5" id="KW-0460">Magnesium</keyword>
<dbReference type="PANTHER" id="PTHR22748">
    <property type="entry name" value="AP ENDONUCLEASE"/>
    <property type="match status" value="1"/>
</dbReference>
<name>A0AA38TN14_9ASTR</name>
<evidence type="ECO:0000256" key="3">
    <source>
        <dbReference type="ARBA" id="ARBA00022723"/>
    </source>
</evidence>
<evidence type="ECO:0000313" key="8">
    <source>
        <dbReference type="Proteomes" id="UP001172457"/>
    </source>
</evidence>
<feature type="domain" description="Endonuclease/exonuclease/phosphatase" evidence="6">
    <location>
        <begin position="5"/>
        <end position="203"/>
    </location>
</feature>